<dbReference type="Proteomes" id="UP001050975">
    <property type="component" value="Unassembled WGS sequence"/>
</dbReference>
<protein>
    <submittedName>
        <fullName evidence="1">No_hits_found</fullName>
    </submittedName>
</protein>
<keyword evidence="2" id="KW-1185">Reference proteome</keyword>
<dbReference type="EMBL" id="BLAY01000112">
    <property type="protein sequence ID" value="GET41179.1"/>
    <property type="molecule type" value="Genomic_DNA"/>
</dbReference>
<reference evidence="1" key="1">
    <citation type="submission" date="2019-10" db="EMBL/GenBank/DDBJ databases">
        <title>Draft genome sequece of Microseira wollei NIES-4236.</title>
        <authorList>
            <person name="Yamaguchi H."/>
            <person name="Suzuki S."/>
            <person name="Kawachi M."/>
        </authorList>
    </citation>
    <scope>NUCLEOTIDE SEQUENCE</scope>
    <source>
        <strain evidence="1">NIES-4236</strain>
    </source>
</reference>
<evidence type="ECO:0000313" key="1">
    <source>
        <dbReference type="EMBL" id="GET41179.1"/>
    </source>
</evidence>
<name>A0AAV3XFL4_9CYAN</name>
<dbReference type="AlphaFoldDB" id="A0AAV3XFL4"/>
<accession>A0AAV3XFL4</accession>
<evidence type="ECO:0000313" key="2">
    <source>
        <dbReference type="Proteomes" id="UP001050975"/>
    </source>
</evidence>
<comment type="caution">
    <text evidence="1">The sequence shown here is derived from an EMBL/GenBank/DDBJ whole genome shotgun (WGS) entry which is preliminary data.</text>
</comment>
<organism evidence="1 2">
    <name type="scientific">Microseira wollei NIES-4236</name>
    <dbReference type="NCBI Taxonomy" id="2530354"/>
    <lineage>
        <taxon>Bacteria</taxon>
        <taxon>Bacillati</taxon>
        <taxon>Cyanobacteriota</taxon>
        <taxon>Cyanophyceae</taxon>
        <taxon>Oscillatoriophycideae</taxon>
        <taxon>Aerosakkonematales</taxon>
        <taxon>Aerosakkonemataceae</taxon>
        <taxon>Microseira</taxon>
    </lineage>
</organism>
<gene>
    <name evidence="1" type="ORF">MiSe_59910</name>
</gene>
<sequence length="127" mass="14760">MVHPATLRHKKMTETAVLSILSAFPRMKAESFCERWFGIDQLQPEEKERIKKERGYRAKCARVLSTLLKKPYRTVDSWGSRFEAMPEDCQATLAYADALRVQLNAAPDELLDLFLEQRSQQKNNRES</sequence>
<proteinExistence type="predicted"/>